<dbReference type="AlphaFoldDB" id="A0A1G2QG68"/>
<dbReference type="STRING" id="1802439.A2589_01330"/>
<feature type="transmembrane region" description="Helical" evidence="1">
    <location>
        <begin position="131"/>
        <end position="151"/>
    </location>
</feature>
<dbReference type="EMBL" id="MHTK01000006">
    <property type="protein sequence ID" value="OHA59487.1"/>
    <property type="molecule type" value="Genomic_DNA"/>
</dbReference>
<sequence>MKTKKEYSAWRIAASHWFVAGIIAVIFQLIYTALTGYLYLDCGFGGLISQSICTWLTPSLTMIGYIIVPVLAIWLGVKLSSRRVNKYFILKDIRKVINIATTLTALSILVYVESILTAVGDMEGEIVNLELAVYGAELAGLILTVVVFYFASKKYIKISDSPESGSQDFSQVHHTSFV</sequence>
<keyword evidence="1" id="KW-1133">Transmembrane helix</keyword>
<name>A0A1G2QG68_9BACT</name>
<organism evidence="2 3">
    <name type="scientific">Candidatus Vogelbacteria bacterium RIFOXYD1_FULL_46_19</name>
    <dbReference type="NCBI Taxonomy" id="1802439"/>
    <lineage>
        <taxon>Bacteria</taxon>
        <taxon>Candidatus Vogeliibacteriota</taxon>
    </lineage>
</organism>
<dbReference type="Proteomes" id="UP000177838">
    <property type="component" value="Unassembled WGS sequence"/>
</dbReference>
<protein>
    <recommendedName>
        <fullName evidence="4">DUF5671 domain-containing protein</fullName>
    </recommendedName>
</protein>
<evidence type="ECO:0000313" key="3">
    <source>
        <dbReference type="Proteomes" id="UP000177838"/>
    </source>
</evidence>
<keyword evidence="1" id="KW-0812">Transmembrane</keyword>
<accession>A0A1G2QG68</accession>
<feature type="transmembrane region" description="Helical" evidence="1">
    <location>
        <begin position="96"/>
        <end position="119"/>
    </location>
</feature>
<proteinExistence type="predicted"/>
<keyword evidence="1" id="KW-0472">Membrane</keyword>
<evidence type="ECO:0000256" key="1">
    <source>
        <dbReference type="SAM" id="Phobius"/>
    </source>
</evidence>
<feature type="transmembrane region" description="Helical" evidence="1">
    <location>
        <begin position="12"/>
        <end position="34"/>
    </location>
</feature>
<evidence type="ECO:0008006" key="4">
    <source>
        <dbReference type="Google" id="ProtNLM"/>
    </source>
</evidence>
<feature type="transmembrane region" description="Helical" evidence="1">
    <location>
        <begin position="54"/>
        <end position="75"/>
    </location>
</feature>
<gene>
    <name evidence="2" type="ORF">A2589_01330</name>
</gene>
<evidence type="ECO:0000313" key="2">
    <source>
        <dbReference type="EMBL" id="OHA59487.1"/>
    </source>
</evidence>
<reference evidence="2 3" key="1">
    <citation type="journal article" date="2016" name="Nat. Commun.">
        <title>Thousands of microbial genomes shed light on interconnected biogeochemical processes in an aquifer system.</title>
        <authorList>
            <person name="Anantharaman K."/>
            <person name="Brown C.T."/>
            <person name="Hug L.A."/>
            <person name="Sharon I."/>
            <person name="Castelle C.J."/>
            <person name="Probst A.J."/>
            <person name="Thomas B.C."/>
            <person name="Singh A."/>
            <person name="Wilkins M.J."/>
            <person name="Karaoz U."/>
            <person name="Brodie E.L."/>
            <person name="Williams K.H."/>
            <person name="Hubbard S.S."/>
            <person name="Banfield J.F."/>
        </authorList>
    </citation>
    <scope>NUCLEOTIDE SEQUENCE [LARGE SCALE GENOMIC DNA]</scope>
</reference>
<comment type="caution">
    <text evidence="2">The sequence shown here is derived from an EMBL/GenBank/DDBJ whole genome shotgun (WGS) entry which is preliminary data.</text>
</comment>